<dbReference type="STRING" id="1268635.Loa_00978"/>
<evidence type="ECO:0000313" key="2">
    <source>
        <dbReference type="EMBL" id="AHE66534.1"/>
    </source>
</evidence>
<dbReference type="GO" id="GO:0004045">
    <property type="term" value="F:peptidyl-tRNA hydrolase activity"/>
    <property type="evidence" value="ECO:0007669"/>
    <property type="project" value="InterPro"/>
</dbReference>
<dbReference type="InterPro" id="IPR036416">
    <property type="entry name" value="Pept_tRNA_hydro_sf"/>
</dbReference>
<reference evidence="2 3" key="1">
    <citation type="journal article" date="2013" name="Int. J. Med. Microbiol.">
        <title>Legionella oakridgensis ATCC 33761 genome sequence and phenotypic characterization reveals its replication capacity in amoebae.</title>
        <authorList>
            <person name="Brzuszkiewicz E."/>
            <person name="Schulz T."/>
            <person name="Rydzewski K."/>
            <person name="Daniel R."/>
            <person name="Gillmaier N."/>
            <person name="Dittmann C."/>
            <person name="Holland G."/>
            <person name="Schunder E."/>
            <person name="Lautner M."/>
            <person name="Eisenreich W."/>
            <person name="Luck C."/>
            <person name="Heuner K."/>
        </authorList>
    </citation>
    <scope>NUCLEOTIDE SEQUENCE [LARGE SCALE GENOMIC DNA]</scope>
    <source>
        <strain>OR-10</strain>
        <strain evidence="3">ATCC 33761</strain>
    </source>
</reference>
<name>W0BDP2_9GAMM</name>
<evidence type="ECO:0000256" key="1">
    <source>
        <dbReference type="ARBA" id="ARBA00050038"/>
    </source>
</evidence>
<dbReference type="KEGG" id="lok:Loa_00978"/>
<dbReference type="InterPro" id="IPR018171">
    <property type="entry name" value="Pept_tRNA_hydro_CS"/>
</dbReference>
<dbReference type="Gene3D" id="3.40.50.1470">
    <property type="entry name" value="Peptidyl-tRNA hydrolase"/>
    <property type="match status" value="1"/>
</dbReference>
<dbReference type="PATRIC" id="fig|1268635.3.peg.975"/>
<dbReference type="SUPFAM" id="SSF53178">
    <property type="entry name" value="Peptidyl-tRNA hydrolase-like"/>
    <property type="match status" value="1"/>
</dbReference>
<gene>
    <name evidence="2" type="ORF">Loa_00978</name>
</gene>
<keyword evidence="3" id="KW-1185">Reference proteome</keyword>
<organism evidence="2 3">
    <name type="scientific">Legionella oakridgensis ATCC 33761 = DSM 21215</name>
    <dbReference type="NCBI Taxonomy" id="1268635"/>
    <lineage>
        <taxon>Bacteria</taxon>
        <taxon>Pseudomonadati</taxon>
        <taxon>Pseudomonadota</taxon>
        <taxon>Gammaproteobacteria</taxon>
        <taxon>Legionellales</taxon>
        <taxon>Legionellaceae</taxon>
        <taxon>Legionella</taxon>
    </lineage>
</organism>
<proteinExistence type="predicted"/>
<dbReference type="Proteomes" id="UP000018838">
    <property type="component" value="Chromosome"/>
</dbReference>
<dbReference type="HOGENOM" id="CLU_3154366_0_0_6"/>
<dbReference type="AlphaFoldDB" id="W0BDP2"/>
<sequence>MTIKLIVGLKNPGASYASTRHNAGGWFVEQLAQHYRVTFKAEKNCMAN</sequence>
<keyword evidence="2" id="KW-0378">Hydrolase</keyword>
<dbReference type="PROSITE" id="PS01195">
    <property type="entry name" value="PEPT_TRNA_HYDROL_1"/>
    <property type="match status" value="1"/>
</dbReference>
<dbReference type="InterPro" id="IPR001328">
    <property type="entry name" value="Pept_tRNA_hydro"/>
</dbReference>
<dbReference type="EMBL" id="CP004006">
    <property type="protein sequence ID" value="AHE66534.1"/>
    <property type="molecule type" value="Genomic_DNA"/>
</dbReference>
<dbReference type="Pfam" id="PF01195">
    <property type="entry name" value="Pept_tRNA_hydro"/>
    <property type="match status" value="1"/>
</dbReference>
<evidence type="ECO:0000313" key="3">
    <source>
        <dbReference type="Proteomes" id="UP000018838"/>
    </source>
</evidence>
<protein>
    <recommendedName>
        <fullName evidence="1">Peptidyl-tRNA hydrolase</fullName>
    </recommendedName>
</protein>
<dbReference type="eggNOG" id="COG0193">
    <property type="taxonomic scope" value="Bacteria"/>
</dbReference>
<accession>W0BDP2</accession>